<proteinExistence type="predicted"/>
<gene>
    <name evidence="1" type="ORF">KKP3000_002841</name>
</gene>
<protein>
    <submittedName>
        <fullName evidence="1">Uncharacterized protein</fullName>
    </submittedName>
</protein>
<organism evidence="1 2">
    <name type="scientific">Alicyclobacillus fastidiosus</name>
    <dbReference type="NCBI Taxonomy" id="392011"/>
    <lineage>
        <taxon>Bacteria</taxon>
        <taxon>Bacillati</taxon>
        <taxon>Bacillota</taxon>
        <taxon>Bacilli</taxon>
        <taxon>Bacillales</taxon>
        <taxon>Alicyclobacillaceae</taxon>
        <taxon>Alicyclobacillus</taxon>
    </lineage>
</organism>
<sequence length="65" mass="7184">MDVSKEKIAVAVAEEGRQEPRFVGMIPNTVEAIRNLVRQLQAEDVHLEFCYEAGPTGTGCIVCYT</sequence>
<dbReference type="Proteomes" id="UP001579974">
    <property type="component" value="Unassembled WGS sequence"/>
</dbReference>
<evidence type="ECO:0000313" key="1">
    <source>
        <dbReference type="EMBL" id="MFB5189568.1"/>
    </source>
</evidence>
<keyword evidence="2" id="KW-1185">Reference proteome</keyword>
<reference evidence="1 2" key="1">
    <citation type="journal article" date="2024" name="Int. J. Mol. Sci.">
        <title>Exploration of Alicyclobacillus spp. Genome in Search of Antibiotic Resistance.</title>
        <authorList>
            <person name="Bucka-Kolendo J."/>
            <person name="Kiousi D.E."/>
            <person name="Dekowska A."/>
            <person name="Mikolajczuk-Szczyrba A."/>
            <person name="Karadedos D.M."/>
            <person name="Michael P."/>
            <person name="Galanis A."/>
            <person name="Sokolowska B."/>
        </authorList>
    </citation>
    <scope>NUCLEOTIDE SEQUENCE [LARGE SCALE GENOMIC DNA]</scope>
    <source>
        <strain evidence="1 2">KKP 3000</strain>
    </source>
</reference>
<accession>A0ABV5ABC4</accession>
<name>A0ABV5ABC4_9BACL</name>
<dbReference type="RefSeq" id="WP_275475376.1">
    <property type="nucleotide sequence ID" value="NZ_CP162940.1"/>
</dbReference>
<comment type="caution">
    <text evidence="1">The sequence shown here is derived from an EMBL/GenBank/DDBJ whole genome shotgun (WGS) entry which is preliminary data.</text>
</comment>
<evidence type="ECO:0000313" key="2">
    <source>
        <dbReference type="Proteomes" id="UP001579974"/>
    </source>
</evidence>
<dbReference type="EMBL" id="JBDXSU010000003">
    <property type="protein sequence ID" value="MFB5189568.1"/>
    <property type="molecule type" value="Genomic_DNA"/>
</dbReference>